<dbReference type="AlphaFoldDB" id="A0AAE3HE07"/>
<evidence type="ECO:0000313" key="7">
    <source>
        <dbReference type="EMBL" id="MCR1897725.1"/>
    </source>
</evidence>
<dbReference type="PANTHER" id="PTHR34990">
    <property type="entry name" value="UDP-2,3-DIACYLGLUCOSAMINE HYDROLASE-RELATED"/>
    <property type="match status" value="1"/>
</dbReference>
<evidence type="ECO:0000313" key="8">
    <source>
        <dbReference type="Proteomes" id="UP001205748"/>
    </source>
</evidence>
<evidence type="ECO:0000259" key="6">
    <source>
        <dbReference type="Pfam" id="PF00149"/>
    </source>
</evidence>
<name>A0AAE3HE07_9FIRM</name>
<dbReference type="Pfam" id="PF00149">
    <property type="entry name" value="Metallophos"/>
    <property type="match status" value="1"/>
</dbReference>
<dbReference type="Proteomes" id="UP001205748">
    <property type="component" value="Unassembled WGS sequence"/>
</dbReference>
<comment type="caution">
    <text evidence="7">The sequence shown here is derived from an EMBL/GenBank/DDBJ whole genome shotgun (WGS) entry which is preliminary data.</text>
</comment>
<dbReference type="InterPro" id="IPR029052">
    <property type="entry name" value="Metallo-depent_PP-like"/>
</dbReference>
<evidence type="ECO:0000256" key="4">
    <source>
        <dbReference type="ARBA" id="ARBA00023136"/>
    </source>
</evidence>
<dbReference type="GO" id="GO:0008758">
    <property type="term" value="F:UDP-2,3-diacylglucosamine hydrolase activity"/>
    <property type="evidence" value="ECO:0007669"/>
    <property type="project" value="TreeGrafter"/>
</dbReference>
<evidence type="ECO:0000256" key="3">
    <source>
        <dbReference type="ARBA" id="ARBA00022723"/>
    </source>
</evidence>
<sequence>MYGLKDLTKVFQTVKEITFDDHSKIVFMSDCHRGDGSWGDNFSKNQNFFFAALTHYYNEGYTYIEIGDGDELWENKRFSDILEMHKDAFWILSKFYQKGRLYFIYGNHDIVKKDEKFVKKNLSKYFDERKNKVAVLFDNIEIHEGLVLRHKKTNNKIFLVHGHQVDFLNSKLWRASRFLVRYLWRPLETYGIKNPASPAKNYEKRGSIDKALMEWVKRERHMLIAGHTHKPIFPEVGQLPYFNDGSCVHPRCITAIEIERGYIKLVKWSMKTREDGSLFIGREILAGPEKVNDYFSSKETAQEDLALI</sequence>
<reference evidence="7" key="1">
    <citation type="submission" date="2022-07" db="EMBL/GenBank/DDBJ databases">
        <title>Enhanced cultured diversity of the mouse gut microbiota enables custom-made synthetic communities.</title>
        <authorList>
            <person name="Afrizal A."/>
        </authorList>
    </citation>
    <scope>NUCLEOTIDE SEQUENCE</scope>
    <source>
        <strain evidence="7">DSM 28593</strain>
    </source>
</reference>
<keyword evidence="5" id="KW-0464">Manganese</keyword>
<evidence type="ECO:0000256" key="2">
    <source>
        <dbReference type="ARBA" id="ARBA00022519"/>
    </source>
</evidence>
<keyword evidence="4" id="KW-0472">Membrane</keyword>
<dbReference type="GO" id="GO:0009245">
    <property type="term" value="P:lipid A biosynthetic process"/>
    <property type="evidence" value="ECO:0007669"/>
    <property type="project" value="TreeGrafter"/>
</dbReference>
<dbReference type="InterPro" id="IPR004843">
    <property type="entry name" value="Calcineurin-like_PHP"/>
</dbReference>
<gene>
    <name evidence="7" type="ORF">NSA47_01815</name>
</gene>
<dbReference type="EMBL" id="JANKAS010000001">
    <property type="protein sequence ID" value="MCR1897725.1"/>
    <property type="molecule type" value="Genomic_DNA"/>
</dbReference>
<evidence type="ECO:0000256" key="5">
    <source>
        <dbReference type="ARBA" id="ARBA00023211"/>
    </source>
</evidence>
<protein>
    <submittedName>
        <fullName evidence="7">Metallophosphoesterase</fullName>
    </submittedName>
</protein>
<dbReference type="GO" id="GO:0016020">
    <property type="term" value="C:membrane"/>
    <property type="evidence" value="ECO:0007669"/>
    <property type="project" value="GOC"/>
</dbReference>
<dbReference type="SUPFAM" id="SSF56300">
    <property type="entry name" value="Metallo-dependent phosphatases"/>
    <property type="match status" value="1"/>
</dbReference>
<keyword evidence="8" id="KW-1185">Reference proteome</keyword>
<accession>A0AAE3HE07</accession>
<dbReference type="InterPro" id="IPR043461">
    <property type="entry name" value="LpxH-like"/>
</dbReference>
<proteinExistence type="predicted"/>
<organism evidence="7 8">
    <name type="scientific">Irregularibacter muris</name>
    <dbReference type="NCBI Taxonomy" id="1796619"/>
    <lineage>
        <taxon>Bacteria</taxon>
        <taxon>Bacillati</taxon>
        <taxon>Bacillota</taxon>
        <taxon>Clostridia</taxon>
        <taxon>Eubacteriales</taxon>
        <taxon>Eubacteriaceae</taxon>
        <taxon>Irregularibacter</taxon>
    </lineage>
</organism>
<keyword evidence="3" id="KW-0479">Metal-binding</keyword>
<dbReference type="GO" id="GO:0046872">
    <property type="term" value="F:metal ion binding"/>
    <property type="evidence" value="ECO:0007669"/>
    <property type="project" value="UniProtKB-KW"/>
</dbReference>
<keyword evidence="1" id="KW-1003">Cell membrane</keyword>
<dbReference type="RefSeq" id="WP_257529143.1">
    <property type="nucleotide sequence ID" value="NZ_JANKAS010000001.1"/>
</dbReference>
<dbReference type="Gene3D" id="3.60.21.10">
    <property type="match status" value="1"/>
</dbReference>
<feature type="domain" description="Calcineurin-like phosphoesterase" evidence="6">
    <location>
        <begin position="24"/>
        <end position="231"/>
    </location>
</feature>
<dbReference type="PANTHER" id="PTHR34990:SF2">
    <property type="entry name" value="BLL8164 PROTEIN"/>
    <property type="match status" value="1"/>
</dbReference>
<evidence type="ECO:0000256" key="1">
    <source>
        <dbReference type="ARBA" id="ARBA00022475"/>
    </source>
</evidence>
<keyword evidence="2" id="KW-0997">Cell inner membrane</keyword>